<evidence type="ECO:0000256" key="6">
    <source>
        <dbReference type="SAM" id="Phobius"/>
    </source>
</evidence>
<feature type="transmembrane region" description="Helical" evidence="6">
    <location>
        <begin position="50"/>
        <end position="75"/>
    </location>
</feature>
<evidence type="ECO:0000256" key="5">
    <source>
        <dbReference type="ARBA" id="ARBA00023136"/>
    </source>
</evidence>
<evidence type="ECO:0000313" key="7">
    <source>
        <dbReference type="EMBL" id="NZA25780.1"/>
    </source>
</evidence>
<keyword evidence="2" id="KW-1003">Cell membrane</keyword>
<protein>
    <submittedName>
        <fullName evidence="7">Cytochrome c oxidase assembly protein</fullName>
    </submittedName>
</protein>
<evidence type="ECO:0000313" key="8">
    <source>
        <dbReference type="Proteomes" id="UP000578091"/>
    </source>
</evidence>
<sequence length="326" mass="34648">MRAPCPLSPRARPGRSARRPVRDALALLGCWFGATAPALAHQREGVPTLATAWSLSPLLLAPLALLVLLYAAGLARLWRRAGAGHGVAFAEASAFVAGIVALLLATVWPLDAYGEWSLAAHMAQHMLLLALVPPLLLAGRPLAVAAMALPRRWAQALHRATRRPAERMAQALATATAAHLAVMLAWHLPAATAAALANDAVHWLMHGSFLAAGLWFWAALWRRIRMPDTGAGAGVVALVAVMMGMGLLGALLTFSARPLYPVYVQRAPLLGLDPLADQQLAGIVMWVPSALPYLLGGLWLLWLALERIGRRDAGPAPQTGDRPGRP</sequence>
<comment type="caution">
    <text evidence="7">The sequence shown here is derived from an EMBL/GenBank/DDBJ whole genome shotgun (WGS) entry which is preliminary data.</text>
</comment>
<dbReference type="EMBL" id="JACCKA010000038">
    <property type="protein sequence ID" value="NZA25780.1"/>
    <property type="molecule type" value="Genomic_DNA"/>
</dbReference>
<evidence type="ECO:0000256" key="4">
    <source>
        <dbReference type="ARBA" id="ARBA00022989"/>
    </source>
</evidence>
<name>A0A853JAX3_9GAMM</name>
<dbReference type="GO" id="GO:0005886">
    <property type="term" value="C:plasma membrane"/>
    <property type="evidence" value="ECO:0007669"/>
    <property type="project" value="UniProtKB-SubCell"/>
</dbReference>
<dbReference type="RefSeq" id="WP_180677584.1">
    <property type="nucleotide sequence ID" value="NZ_JACCKA010000038.1"/>
</dbReference>
<gene>
    <name evidence="7" type="ORF">H0E84_05235</name>
</gene>
<feature type="transmembrane region" description="Helical" evidence="6">
    <location>
        <begin position="280"/>
        <end position="305"/>
    </location>
</feature>
<feature type="transmembrane region" description="Helical" evidence="6">
    <location>
        <begin position="128"/>
        <end position="149"/>
    </location>
</feature>
<keyword evidence="3 6" id="KW-0812">Transmembrane</keyword>
<dbReference type="AlphaFoldDB" id="A0A853JAX3"/>
<feature type="transmembrane region" description="Helical" evidence="6">
    <location>
        <begin position="169"/>
        <end position="188"/>
    </location>
</feature>
<dbReference type="Pfam" id="PF09678">
    <property type="entry name" value="Caa3_CtaG"/>
    <property type="match status" value="1"/>
</dbReference>
<evidence type="ECO:0000256" key="2">
    <source>
        <dbReference type="ARBA" id="ARBA00022475"/>
    </source>
</evidence>
<feature type="transmembrane region" description="Helical" evidence="6">
    <location>
        <begin position="87"/>
        <end position="108"/>
    </location>
</feature>
<evidence type="ECO:0000256" key="3">
    <source>
        <dbReference type="ARBA" id="ARBA00022692"/>
    </source>
</evidence>
<evidence type="ECO:0000256" key="1">
    <source>
        <dbReference type="ARBA" id="ARBA00004651"/>
    </source>
</evidence>
<feature type="transmembrane region" description="Helical" evidence="6">
    <location>
        <begin position="233"/>
        <end position="260"/>
    </location>
</feature>
<keyword evidence="8" id="KW-1185">Reference proteome</keyword>
<dbReference type="Proteomes" id="UP000578091">
    <property type="component" value="Unassembled WGS sequence"/>
</dbReference>
<comment type="subcellular location">
    <subcellularLocation>
        <location evidence="1">Cell membrane</location>
        <topology evidence="1">Multi-pass membrane protein</topology>
    </subcellularLocation>
</comment>
<feature type="transmembrane region" description="Helical" evidence="6">
    <location>
        <begin position="200"/>
        <end position="221"/>
    </location>
</feature>
<dbReference type="InterPro" id="IPR019108">
    <property type="entry name" value="Caa3_assmbl_CtaG-rel"/>
</dbReference>
<proteinExistence type="predicted"/>
<keyword evidence="4 6" id="KW-1133">Transmembrane helix</keyword>
<accession>A0A853JAX3</accession>
<reference evidence="7 8" key="1">
    <citation type="submission" date="2020-07" db="EMBL/GenBank/DDBJ databases">
        <title>Luteimonas sp. SJ-92.</title>
        <authorList>
            <person name="Huang X.-X."/>
            <person name="Xu L."/>
            <person name="Sun J.-Q."/>
        </authorList>
    </citation>
    <scope>NUCLEOTIDE SEQUENCE [LARGE SCALE GENOMIC DNA]</scope>
    <source>
        <strain evidence="7 8">SJ-92</strain>
    </source>
</reference>
<organism evidence="7 8">
    <name type="scientific">Luteimonas salinisoli</name>
    <dbReference type="NCBI Taxonomy" id="2752307"/>
    <lineage>
        <taxon>Bacteria</taxon>
        <taxon>Pseudomonadati</taxon>
        <taxon>Pseudomonadota</taxon>
        <taxon>Gammaproteobacteria</taxon>
        <taxon>Lysobacterales</taxon>
        <taxon>Lysobacteraceae</taxon>
        <taxon>Luteimonas</taxon>
    </lineage>
</organism>
<keyword evidence="5 6" id="KW-0472">Membrane</keyword>